<name>A0ABT3HBV4_9HYPH</name>
<gene>
    <name evidence="1" type="ORF">M2319_002221</name>
</gene>
<dbReference type="Pfam" id="PF10983">
    <property type="entry name" value="DUF2793"/>
    <property type="match status" value="1"/>
</dbReference>
<evidence type="ECO:0000313" key="1">
    <source>
        <dbReference type="EMBL" id="MCW2307884.1"/>
    </source>
</evidence>
<dbReference type="RefSeq" id="WP_264601514.1">
    <property type="nucleotide sequence ID" value="NZ_JAOQNS010000005.1"/>
</dbReference>
<dbReference type="InterPro" id="IPR021251">
    <property type="entry name" value="DUF2793"/>
</dbReference>
<proteinExistence type="predicted"/>
<dbReference type="Proteomes" id="UP001209755">
    <property type="component" value="Unassembled WGS sequence"/>
</dbReference>
<evidence type="ECO:0000313" key="2">
    <source>
        <dbReference type="Proteomes" id="UP001209755"/>
    </source>
</evidence>
<sequence length="474" mass="48650">MSDTPHLKLPLIEASQAQKHVTHNEALMRLDAVCQLAVKDRNRTAPPASPQEGDRHIVAAGATGAWAGRDTLIAHRLDGIWTFLTPEPGWFCWDADPGSFVAWTGSEWVDIETGASLTAEYERLGVNTAPDATNKLAVKSNAVLFAPVAVADGGNGDVRFVVDKEAAGNTASLLFQDAWSGRAEIGLAGDDALRAKVSADGSTWSDAFSADPATGTLTLPNGAALSALNGGALGGLRNLLINGAFGVNQRGFAGGALAAGTYGHDRWKAGAGGADYSVAAGVVTLASGSLVQVIENPDLAGETVTVSVEDPSADIIVDVAGTGATIFAGSGRRGATVTVDGGATGDAAVTLSATSASFRRVQLEVGPLATPFERRPPMLEYMLCARYCITGVPFSSAGYAGSGGQASPSWVCVPAPVPLRTAPAVTIHIDISGNLDDGAADARDIYPLGVTIQAPSLDGGRTYWAGTLDYDAEF</sequence>
<evidence type="ECO:0008006" key="3">
    <source>
        <dbReference type="Google" id="ProtNLM"/>
    </source>
</evidence>
<comment type="caution">
    <text evidence="1">The sequence shown here is derived from an EMBL/GenBank/DDBJ whole genome shotgun (WGS) entry which is preliminary data.</text>
</comment>
<dbReference type="EMBL" id="JAOQNS010000005">
    <property type="protein sequence ID" value="MCW2307884.1"/>
    <property type="molecule type" value="Genomic_DNA"/>
</dbReference>
<organism evidence="1 2">
    <name type="scientific">Rhodobium gokarnense</name>
    <dbReference type="NCBI Taxonomy" id="364296"/>
    <lineage>
        <taxon>Bacteria</taxon>
        <taxon>Pseudomonadati</taxon>
        <taxon>Pseudomonadota</taxon>
        <taxon>Alphaproteobacteria</taxon>
        <taxon>Hyphomicrobiales</taxon>
        <taxon>Rhodobiaceae</taxon>
        <taxon>Rhodobium</taxon>
    </lineage>
</organism>
<protein>
    <recommendedName>
        <fullName evidence="3">DUF2793 domain-containing protein</fullName>
    </recommendedName>
</protein>
<accession>A0ABT3HBV4</accession>
<reference evidence="2" key="1">
    <citation type="submission" date="2023-07" db="EMBL/GenBank/DDBJ databases">
        <title>Genome sequencing of Purple Non-Sulfur Bacteria from various extreme environments.</title>
        <authorList>
            <person name="Mayer M."/>
        </authorList>
    </citation>
    <scope>NUCLEOTIDE SEQUENCE [LARGE SCALE GENOMIC DNA]</scope>
    <source>
        <strain evidence="2">DSM 17935</strain>
    </source>
</reference>
<keyword evidence="2" id="KW-1185">Reference proteome</keyword>